<evidence type="ECO:0000313" key="2">
    <source>
        <dbReference type="Proteomes" id="UP000257323"/>
    </source>
</evidence>
<comment type="caution">
    <text evidence="1">The sequence shown here is derived from an EMBL/GenBank/DDBJ whole genome shotgun (WGS) entry which is preliminary data.</text>
</comment>
<keyword evidence="1" id="KW-0378">Hydrolase</keyword>
<dbReference type="SUPFAM" id="SSF53927">
    <property type="entry name" value="Cytidine deaminase-like"/>
    <property type="match status" value="1"/>
</dbReference>
<dbReference type="GO" id="GO:0003937">
    <property type="term" value="F:IMP cyclohydrolase activity"/>
    <property type="evidence" value="ECO:0007669"/>
    <property type="project" value="InterPro"/>
</dbReference>
<dbReference type="EMBL" id="QUAH01000005">
    <property type="protein sequence ID" value="RFT16083.1"/>
    <property type="molecule type" value="Genomic_DNA"/>
</dbReference>
<dbReference type="Gene3D" id="3.40.140.20">
    <property type="match status" value="2"/>
</dbReference>
<dbReference type="Pfam" id="PF01808">
    <property type="entry name" value="AICARFT_IMPCHas"/>
    <property type="match status" value="1"/>
</dbReference>
<gene>
    <name evidence="1" type="ORF">OP8BY_2089</name>
</gene>
<dbReference type="PANTHER" id="PTHR11692">
    <property type="entry name" value="BIFUNCTIONAL PURINE BIOSYNTHESIS PROTEIN PURH"/>
    <property type="match status" value="1"/>
</dbReference>
<dbReference type="InterPro" id="IPR016193">
    <property type="entry name" value="Cytidine_deaminase-like"/>
</dbReference>
<name>A0A3E2BMU2_9BACT</name>
<reference evidence="1 2" key="1">
    <citation type="submission" date="2018-08" db="EMBL/GenBank/DDBJ databases">
        <title>Genome analysis of the thermophilic bacterium of the candidate phylum Aminicenantes from deep subsurface aquifer revealed its physiology and ecological role.</title>
        <authorList>
            <person name="Kadnikov V.V."/>
            <person name="Mardanov A.V."/>
            <person name="Beletsky A.V."/>
            <person name="Karnachuk O.V."/>
            <person name="Ravin N.V."/>
        </authorList>
    </citation>
    <scope>NUCLEOTIDE SEQUENCE [LARGE SCALE GENOMIC DNA]</scope>
    <source>
        <strain evidence="1">BY38</strain>
    </source>
</reference>
<sequence length="360" mass="39516">METKDQRTARTQYQTKVSEDFPSSLMVGDTRFTKKISMRYGENPGYPAAFYEEEGASGPNMATMEVLQEGTKGLSYINVGDMDLGQRLAKKLTEVFPGQAVAVIIKHEMPSGVALAATGLEAFQKAWQTDPLSNFGSVDVFNFRVEADLARLLVESPRNIEVVYAPDFSSEALEILATRKVLRVVKMGAHLDQPSIDNGLEIKRVAGGLLVQKRFNSRIVSPDFIDVVSKKKPGDRELRAALLCWTVACYTRSNAIVIGTEDKIHGIGSGQRSRIDAAEDAIRLSRRGYGPLGCVLASDAFMPFPDVVELAASHGITGIIYPLGSVKDQEVIARADELGLVMMVTRRPGEVDCERCFLHR</sequence>
<organism evidence="1 2">
    <name type="scientific">Candidatus Saccharicenans subterraneus</name>
    <dbReference type="NCBI Taxonomy" id="2508984"/>
    <lineage>
        <taxon>Bacteria</taxon>
        <taxon>Candidatus Aminicenantota</taxon>
        <taxon>Candidatus Aminicenantia</taxon>
        <taxon>Candidatus Aminicenantales</taxon>
        <taxon>Candidatus Saccharicenantaceae</taxon>
        <taxon>Candidatus Saccharicenans</taxon>
    </lineage>
</organism>
<dbReference type="GO" id="GO:0004643">
    <property type="term" value="F:phosphoribosylaminoimidazolecarboxamide formyltransferase activity"/>
    <property type="evidence" value="ECO:0007669"/>
    <property type="project" value="InterPro"/>
</dbReference>
<dbReference type="InterPro" id="IPR002695">
    <property type="entry name" value="PurH-like"/>
</dbReference>
<dbReference type="AlphaFoldDB" id="A0A3E2BMU2"/>
<dbReference type="Proteomes" id="UP000257323">
    <property type="component" value="Unassembled WGS sequence"/>
</dbReference>
<evidence type="ECO:0000313" key="1">
    <source>
        <dbReference type="EMBL" id="RFT16083.1"/>
    </source>
</evidence>
<dbReference type="PANTHER" id="PTHR11692:SF0">
    <property type="entry name" value="BIFUNCTIONAL PURINE BIOSYNTHESIS PROTEIN ATIC"/>
    <property type="match status" value="1"/>
</dbReference>
<protein>
    <submittedName>
        <fullName evidence="1">IMP cyclohydrolase</fullName>
    </submittedName>
</protein>
<dbReference type="SMART" id="SM00798">
    <property type="entry name" value="AICARFT_IMPCHas"/>
    <property type="match status" value="1"/>
</dbReference>
<accession>A0A3E2BMU2</accession>
<dbReference type="GO" id="GO:0006189">
    <property type="term" value="P:'de novo' IMP biosynthetic process"/>
    <property type="evidence" value="ECO:0007669"/>
    <property type="project" value="TreeGrafter"/>
</dbReference>
<proteinExistence type="predicted"/>
<dbReference type="InterPro" id="IPR024051">
    <property type="entry name" value="AICAR_Tfase_dup_dom_sf"/>
</dbReference>
<dbReference type="GO" id="GO:0005829">
    <property type="term" value="C:cytosol"/>
    <property type="evidence" value="ECO:0007669"/>
    <property type="project" value="TreeGrafter"/>
</dbReference>